<evidence type="ECO:0000256" key="1">
    <source>
        <dbReference type="SAM" id="SignalP"/>
    </source>
</evidence>
<accession>A0A1I4FRR2</accession>
<dbReference type="EMBL" id="FOTJ01000002">
    <property type="protein sequence ID" value="SFL19351.1"/>
    <property type="molecule type" value="Genomic_DNA"/>
</dbReference>
<protein>
    <submittedName>
        <fullName evidence="2">Uncharacterized protein</fullName>
    </submittedName>
</protein>
<dbReference type="AlphaFoldDB" id="A0A1I4FRR2"/>
<proteinExistence type="predicted"/>
<sequence length="165" mass="18076">MEKIKKRMVGMAAFTLLFSAVAPSMTGLVQANDIQVNSQQSEALNLLEQIDFDDADLAFLRQKEVELLASQTLPLLAPRAFALRTVGRNLEGLWQRSVGMRRALTAVGFGWSQIKAIARGVYVYSYRVIAAKIATVAAWNWAVGAVIGVSAGAALYTMGNFRLFY</sequence>
<name>A0A1I4FRR2_9LACT</name>
<evidence type="ECO:0000313" key="3">
    <source>
        <dbReference type="Proteomes" id="UP000181969"/>
    </source>
</evidence>
<dbReference type="OrthoDB" id="2243707at2"/>
<evidence type="ECO:0000313" key="2">
    <source>
        <dbReference type="EMBL" id="SFL19351.1"/>
    </source>
</evidence>
<feature type="signal peptide" evidence="1">
    <location>
        <begin position="1"/>
        <end position="31"/>
    </location>
</feature>
<keyword evidence="1" id="KW-0732">Signal</keyword>
<feature type="chain" id="PRO_5010374697" evidence="1">
    <location>
        <begin position="32"/>
        <end position="165"/>
    </location>
</feature>
<dbReference type="Proteomes" id="UP000181969">
    <property type="component" value="Unassembled WGS sequence"/>
</dbReference>
<dbReference type="RefSeq" id="WP_074750504.1">
    <property type="nucleotide sequence ID" value="NZ_CAXVJC010000004.1"/>
</dbReference>
<reference evidence="2 3" key="1">
    <citation type="submission" date="2016-10" db="EMBL/GenBank/DDBJ databases">
        <authorList>
            <person name="de Groot N.N."/>
        </authorList>
    </citation>
    <scope>NUCLEOTIDE SEQUENCE [LARGE SCALE GENOMIC DNA]</scope>
    <source>
        <strain evidence="2 3">M79</strain>
    </source>
</reference>
<gene>
    <name evidence="2" type="ORF">SAMN05216438_10297</name>
</gene>
<organism evidence="2 3">
    <name type="scientific">Lactococcus garvieae</name>
    <dbReference type="NCBI Taxonomy" id="1363"/>
    <lineage>
        <taxon>Bacteria</taxon>
        <taxon>Bacillati</taxon>
        <taxon>Bacillota</taxon>
        <taxon>Bacilli</taxon>
        <taxon>Lactobacillales</taxon>
        <taxon>Streptococcaceae</taxon>
        <taxon>Lactococcus</taxon>
    </lineage>
</organism>